<feature type="compositionally biased region" description="Basic residues" evidence="1">
    <location>
        <begin position="62"/>
        <end position="75"/>
    </location>
</feature>
<protein>
    <submittedName>
        <fullName evidence="2">Uncharacterized protein</fullName>
    </submittedName>
</protein>
<evidence type="ECO:0000313" key="2">
    <source>
        <dbReference type="EMBL" id="MBB3208943.1"/>
    </source>
</evidence>
<feature type="region of interest" description="Disordered" evidence="1">
    <location>
        <begin position="41"/>
        <end position="89"/>
    </location>
</feature>
<gene>
    <name evidence="2" type="ORF">FHS27_004777</name>
</gene>
<dbReference type="AlphaFoldDB" id="A0A7W5H7Z9"/>
<name>A0A7W5H7Z9_9BACT</name>
<dbReference type="EMBL" id="JACHXU010000019">
    <property type="protein sequence ID" value="MBB3208943.1"/>
    <property type="molecule type" value="Genomic_DNA"/>
</dbReference>
<comment type="caution">
    <text evidence="2">The sequence shown here is derived from an EMBL/GenBank/DDBJ whole genome shotgun (WGS) entry which is preliminary data.</text>
</comment>
<evidence type="ECO:0000256" key="1">
    <source>
        <dbReference type="SAM" id="MobiDB-lite"/>
    </source>
</evidence>
<keyword evidence="3" id="KW-1185">Reference proteome</keyword>
<reference evidence="2 3" key="1">
    <citation type="submission" date="2020-08" db="EMBL/GenBank/DDBJ databases">
        <title>Genomic Encyclopedia of Type Strains, Phase III (KMG-III): the genomes of soil and plant-associated and newly described type strains.</title>
        <authorList>
            <person name="Whitman W."/>
        </authorList>
    </citation>
    <scope>NUCLEOTIDE SEQUENCE [LARGE SCALE GENOMIC DNA]</scope>
    <source>
        <strain evidence="2 3">CECT 8075</strain>
    </source>
</reference>
<accession>A0A7W5H7Z9</accession>
<dbReference type="Proteomes" id="UP000536179">
    <property type="component" value="Unassembled WGS sequence"/>
</dbReference>
<proteinExistence type="predicted"/>
<sequence>MSGFAAGDCTLILAWESRSRHLCNGDASTGLTSATPGGFSTIADGATANPPGVADTRFARSSTRRRTPLHQRQSRRQSPDEVRLPPWHLSPLTPKCNANASLSVDRYRTDIHQAGKGRGAHTPAKWDFASGAKCTKCVLRIGYTESVWRITAHSSSVKSSG</sequence>
<evidence type="ECO:0000313" key="3">
    <source>
        <dbReference type="Proteomes" id="UP000536179"/>
    </source>
</evidence>
<organism evidence="2 3">
    <name type="scientific">Aporhodopirellula rubra</name>
    <dbReference type="NCBI Taxonomy" id="980271"/>
    <lineage>
        <taxon>Bacteria</taxon>
        <taxon>Pseudomonadati</taxon>
        <taxon>Planctomycetota</taxon>
        <taxon>Planctomycetia</taxon>
        <taxon>Pirellulales</taxon>
        <taxon>Pirellulaceae</taxon>
        <taxon>Aporhodopirellula</taxon>
    </lineage>
</organism>